<dbReference type="Gene3D" id="1.20.140.40">
    <property type="entry name" value="Invertase/pectin methylesterase inhibitor family protein"/>
    <property type="match status" value="1"/>
</dbReference>
<reference evidence="7" key="4">
    <citation type="submission" date="2022-01" db="UniProtKB">
        <authorList>
            <consortium name="EnsemblPlants"/>
        </authorList>
    </citation>
    <scope>IDENTIFICATION</scope>
    <source>
        <strain evidence="7">subsp. vulgare</strain>
    </source>
</reference>
<dbReference type="Gramene" id="HORVU.MOREX.r3.5HG0537890.1">
    <property type="protein sequence ID" value="HORVU.MOREX.r3.5HG0537890.1.CDS1"/>
    <property type="gene ID" value="HORVU.MOREX.r3.5HG0537890"/>
</dbReference>
<evidence type="ECO:0000256" key="2">
    <source>
        <dbReference type="ARBA" id="ARBA00023157"/>
    </source>
</evidence>
<dbReference type="KEGG" id="hvg:123399723"/>
<comment type="similarity">
    <text evidence="3">Belongs to the PMEI family.</text>
</comment>
<evidence type="ECO:0000256" key="3">
    <source>
        <dbReference type="ARBA" id="ARBA00038471"/>
    </source>
</evidence>
<dbReference type="GO" id="GO:0004857">
    <property type="term" value="F:enzyme inhibitor activity"/>
    <property type="evidence" value="ECO:0000318"/>
    <property type="project" value="GO_Central"/>
</dbReference>
<dbReference type="EMBL" id="AK374854">
    <property type="protein sequence ID" value="BAK06050.1"/>
    <property type="molecule type" value="mRNA"/>
</dbReference>
<dbReference type="Gramene" id="HORVU.MOREX.r3.5HG0537870.1">
    <property type="protein sequence ID" value="HORVU.MOREX.r3.5HG0537870.1.CDS1"/>
    <property type="gene ID" value="HORVU.MOREX.r3.5HG0537870"/>
</dbReference>
<dbReference type="AlphaFoldDB" id="F2EFC8"/>
<dbReference type="OMA" id="CQAMIRD"/>
<dbReference type="Proteomes" id="UP000011116">
    <property type="component" value="Chromosome 5H"/>
</dbReference>
<feature type="chain" id="PRO_5015090924" evidence="4">
    <location>
        <begin position="30"/>
        <end position="204"/>
    </location>
</feature>
<protein>
    <submittedName>
        <fullName evidence="6">Predicted protein</fullName>
    </submittedName>
</protein>
<reference evidence="7" key="3">
    <citation type="submission" date="2020-10" db="EMBL/GenBank/DDBJ databases">
        <authorList>
            <person name="Scholz U."/>
            <person name="Mascher M."/>
            <person name="Fiebig A."/>
        </authorList>
    </citation>
    <scope>NUCLEOTIDE SEQUENCE [LARGE SCALE GENOMIC DNA]</scope>
    <source>
        <strain evidence="7">cv. Morex</strain>
    </source>
</reference>
<dbReference type="SUPFAM" id="SSF101148">
    <property type="entry name" value="Plant invertase/pectin methylesterase inhibitor"/>
    <property type="match status" value="1"/>
</dbReference>
<dbReference type="RefSeq" id="XP_044950050.1">
    <property type="nucleotide sequence ID" value="XM_045094115.1"/>
</dbReference>
<keyword evidence="1 4" id="KW-0732">Signal</keyword>
<organism evidence="6">
    <name type="scientific">Hordeum vulgare subsp. vulgare</name>
    <name type="common">Domesticated barley</name>
    <dbReference type="NCBI Taxonomy" id="112509"/>
    <lineage>
        <taxon>Eukaryota</taxon>
        <taxon>Viridiplantae</taxon>
        <taxon>Streptophyta</taxon>
        <taxon>Embryophyta</taxon>
        <taxon>Tracheophyta</taxon>
        <taxon>Spermatophyta</taxon>
        <taxon>Magnoliopsida</taxon>
        <taxon>Liliopsida</taxon>
        <taxon>Poales</taxon>
        <taxon>Poaceae</taxon>
        <taxon>BOP clade</taxon>
        <taxon>Pooideae</taxon>
        <taxon>Triticodae</taxon>
        <taxon>Triticeae</taxon>
        <taxon>Hordeinae</taxon>
        <taxon>Hordeum</taxon>
    </lineage>
</organism>
<dbReference type="EnsemblPlants" id="HORVU.MOREX.r3.5HG0537870.1">
    <property type="protein sequence ID" value="HORVU.MOREX.r3.5HG0537870.1.CDS1"/>
    <property type="gene ID" value="HORVU.MOREX.r3.5HG0537870"/>
</dbReference>
<name>F2EFC8_HORVV</name>
<evidence type="ECO:0000313" key="8">
    <source>
        <dbReference type="Proteomes" id="UP000011116"/>
    </source>
</evidence>
<dbReference type="InterPro" id="IPR035513">
    <property type="entry name" value="Invertase/methylesterase_inhib"/>
</dbReference>
<dbReference type="PANTHER" id="PTHR35357">
    <property type="entry name" value="OS02G0537100 PROTEIN"/>
    <property type="match status" value="1"/>
</dbReference>
<dbReference type="Gramene" id="HORVU.MOREX.r3.5HG0537880.1">
    <property type="protein sequence ID" value="HORVU.MOREX.r3.5HG0537880.1.CDS1"/>
    <property type="gene ID" value="HORVU.MOREX.r3.5HG0537880"/>
</dbReference>
<accession>F2EFC8</accession>
<dbReference type="Gramene" id="HORVU.MOREX.r3.5HG0537920.1">
    <property type="protein sequence ID" value="HORVU.MOREX.r3.5HG0537920.1.CDS1"/>
    <property type="gene ID" value="HORVU.MOREX.r3.5HG0537920"/>
</dbReference>
<evidence type="ECO:0000313" key="7">
    <source>
        <dbReference type="EnsemblPlants" id="HORVU.MOREX.r3.5HG0537870.1.CDS1"/>
    </source>
</evidence>
<keyword evidence="2" id="KW-1015">Disulfide bond</keyword>
<dbReference type="SMR" id="F2EFC8"/>
<feature type="domain" description="Pectinesterase inhibitor" evidence="5">
    <location>
        <begin position="40"/>
        <end position="139"/>
    </location>
</feature>
<sequence length="204" mass="22238">MATMASTSIVLSVIVFLLLLSAITSQADGSGGGKPKATGLIVEACKNASDKNENMGVTQEFCLSTLQSDNRSAEAKDLPGLLFVSLDILKGRVIDAGVKVKKMLQNAKKGTVTMYALNICEVEYEKMVSRLNICQAVIKDDKEGDLLSFRRLYHCVYMTDYNIQECGFELPNVRGAEAVLSQNDGLHIALNLNTCLVALYYDVK</sequence>
<dbReference type="EnsemblPlants" id="HORVU.MOREX.r3.5HG0537880.1">
    <property type="protein sequence ID" value="HORVU.MOREX.r3.5HG0537880.1.CDS1"/>
    <property type="gene ID" value="HORVU.MOREX.r3.5HG0537880"/>
</dbReference>
<dbReference type="Gramene" id="HORVU.MOREX.r2.5HG0447570.1">
    <property type="protein sequence ID" value="HORVU.MOREX.r2.5HG0447570.1.CDS.1"/>
    <property type="gene ID" value="HORVU.MOREX.r2.5HG0447570"/>
</dbReference>
<feature type="signal peptide" evidence="4">
    <location>
        <begin position="1"/>
        <end position="29"/>
    </location>
</feature>
<evidence type="ECO:0000259" key="5">
    <source>
        <dbReference type="Pfam" id="PF04043"/>
    </source>
</evidence>
<dbReference type="KEGG" id="hvg:123399726"/>
<evidence type="ECO:0000313" key="6">
    <source>
        <dbReference type="EMBL" id="BAK06050.1"/>
    </source>
</evidence>
<reference evidence="8" key="2">
    <citation type="journal article" date="2012" name="Nature">
        <title>A physical, genetic and functional sequence assembly of the barley genome.</title>
        <authorList>
            <consortium name="The International Barley Genome Sequencing Consortium"/>
            <person name="Mayer K.F."/>
            <person name="Waugh R."/>
            <person name="Brown J.W."/>
            <person name="Schulman A."/>
            <person name="Langridge P."/>
            <person name="Platzer M."/>
            <person name="Fincher G.B."/>
            <person name="Muehlbauer G.J."/>
            <person name="Sato K."/>
            <person name="Close T.J."/>
            <person name="Wise R.P."/>
            <person name="Stein N."/>
        </authorList>
    </citation>
    <scope>NUCLEOTIDE SEQUENCE [LARGE SCALE GENOMIC DNA]</scope>
    <source>
        <strain evidence="8">cv. Morex</strain>
    </source>
</reference>
<keyword evidence="8" id="KW-1185">Reference proteome</keyword>
<proteinExistence type="evidence at transcript level"/>
<dbReference type="GO" id="GO:0009827">
    <property type="term" value="P:plant-type cell wall modification"/>
    <property type="evidence" value="ECO:0000318"/>
    <property type="project" value="GO_Central"/>
</dbReference>
<evidence type="ECO:0000256" key="4">
    <source>
        <dbReference type="SAM" id="SignalP"/>
    </source>
</evidence>
<dbReference type="PANTHER" id="PTHR35357:SF8">
    <property type="entry name" value="OS01G0111000 PROTEIN"/>
    <property type="match status" value="1"/>
</dbReference>
<dbReference type="EnsemblPlants" id="HORVU.MOREX.r3.5HG0537920.1">
    <property type="protein sequence ID" value="HORVU.MOREX.r3.5HG0537920.1.CDS1"/>
    <property type="gene ID" value="HORVU.MOREX.r3.5HG0537920"/>
</dbReference>
<dbReference type="OrthoDB" id="642595at2759"/>
<dbReference type="GeneID" id="123399728"/>
<dbReference type="NCBIfam" id="TIGR01614">
    <property type="entry name" value="PME_inhib"/>
    <property type="match status" value="1"/>
</dbReference>
<reference evidence="6" key="1">
    <citation type="journal article" date="2011" name="Plant Physiol.">
        <title>Comprehensive sequence analysis of 24,783 barley full-length cDNAs derived from 12 clone libraries.</title>
        <authorList>
            <person name="Matsumoto T."/>
            <person name="Tanaka T."/>
            <person name="Sakai H."/>
            <person name="Amano N."/>
            <person name="Kanamori H."/>
            <person name="Kurita K."/>
            <person name="Kikuta A."/>
            <person name="Kamiya K."/>
            <person name="Yamamoto M."/>
            <person name="Ikawa H."/>
            <person name="Fujii N."/>
            <person name="Hori K."/>
            <person name="Itoh T."/>
            <person name="Sato K."/>
        </authorList>
    </citation>
    <scope>NUCLEOTIDE SEQUENCE</scope>
    <source>
        <tissue evidence="6">Flower</tissue>
    </source>
</reference>
<dbReference type="Pfam" id="PF04043">
    <property type="entry name" value="PMEI"/>
    <property type="match status" value="1"/>
</dbReference>
<dbReference type="KEGG" id="hvg:123399725"/>
<dbReference type="Gramene" id="HORVU.MOREX.r2.5HG0447580.1">
    <property type="protein sequence ID" value="HORVU.MOREX.r2.5HG0447580.1.CDS.1"/>
    <property type="gene ID" value="HORVU.MOREX.r2.5HG0447580"/>
</dbReference>
<dbReference type="KEGG" id="hvg:123399728"/>
<dbReference type="GO" id="GO:0009505">
    <property type="term" value="C:plant-type cell wall"/>
    <property type="evidence" value="ECO:0000318"/>
    <property type="project" value="GO_Central"/>
</dbReference>
<dbReference type="EnsemblPlants" id="HORVU.MOREX.r3.5HG0537890.1">
    <property type="protein sequence ID" value="HORVU.MOREX.r3.5HG0537890.1.CDS1"/>
    <property type="gene ID" value="HORVU.MOREX.r3.5HG0537890"/>
</dbReference>
<evidence type="ECO:0000256" key="1">
    <source>
        <dbReference type="ARBA" id="ARBA00022729"/>
    </source>
</evidence>
<dbReference type="InterPro" id="IPR006501">
    <property type="entry name" value="Pectinesterase_inhib_dom"/>
</dbReference>
<gene>
    <name evidence="7" type="primary">LOC123399728</name>
</gene>